<dbReference type="EMBL" id="JAFEKC020000001">
    <property type="protein sequence ID" value="KAK0517095.1"/>
    <property type="molecule type" value="Genomic_DNA"/>
</dbReference>
<gene>
    <name evidence="4" type="ORF">JMJ35_000250</name>
</gene>
<dbReference type="GO" id="GO:0060237">
    <property type="term" value="P:regulation of fungal-type cell wall organization"/>
    <property type="evidence" value="ECO:0007669"/>
    <property type="project" value="TreeGrafter"/>
</dbReference>
<evidence type="ECO:0000313" key="4">
    <source>
        <dbReference type="EMBL" id="KAK0517095.1"/>
    </source>
</evidence>
<dbReference type="Proteomes" id="UP001166286">
    <property type="component" value="Unassembled WGS sequence"/>
</dbReference>
<proteinExistence type="predicted"/>
<organism evidence="4 5">
    <name type="scientific">Cladonia borealis</name>
    <dbReference type="NCBI Taxonomy" id="184061"/>
    <lineage>
        <taxon>Eukaryota</taxon>
        <taxon>Fungi</taxon>
        <taxon>Dikarya</taxon>
        <taxon>Ascomycota</taxon>
        <taxon>Pezizomycotina</taxon>
        <taxon>Lecanoromycetes</taxon>
        <taxon>OSLEUM clade</taxon>
        <taxon>Lecanoromycetidae</taxon>
        <taxon>Lecanorales</taxon>
        <taxon>Lecanorineae</taxon>
        <taxon>Cladoniaceae</taxon>
        <taxon>Cladonia</taxon>
    </lineage>
</organism>
<evidence type="ECO:0000313" key="5">
    <source>
        <dbReference type="Proteomes" id="UP001166286"/>
    </source>
</evidence>
<dbReference type="AlphaFoldDB" id="A0AA39VA04"/>
<dbReference type="GO" id="GO:0007165">
    <property type="term" value="P:signal transduction"/>
    <property type="evidence" value="ECO:0007669"/>
    <property type="project" value="InterPro"/>
</dbReference>
<dbReference type="GO" id="GO:0005938">
    <property type="term" value="C:cell cortex"/>
    <property type="evidence" value="ECO:0007669"/>
    <property type="project" value="TreeGrafter"/>
</dbReference>
<name>A0AA39VA04_9LECA</name>
<keyword evidence="5" id="KW-1185">Reference proteome</keyword>
<comment type="caution">
    <text evidence="4">The sequence shown here is derived from an EMBL/GenBank/DDBJ whole genome shotgun (WGS) entry which is preliminary data.</text>
</comment>
<keyword evidence="1" id="KW-0343">GTPase activation</keyword>
<evidence type="ECO:0000256" key="1">
    <source>
        <dbReference type="ARBA" id="ARBA00022468"/>
    </source>
</evidence>
<dbReference type="Pfam" id="PF00620">
    <property type="entry name" value="RhoGAP"/>
    <property type="match status" value="1"/>
</dbReference>
<dbReference type="InterPro" id="IPR008936">
    <property type="entry name" value="Rho_GTPase_activation_prot"/>
</dbReference>
<dbReference type="Gene3D" id="1.10.555.10">
    <property type="entry name" value="Rho GTPase activation protein"/>
    <property type="match status" value="1"/>
</dbReference>
<dbReference type="SUPFAM" id="SSF48350">
    <property type="entry name" value="GTPase activation domain, GAP"/>
    <property type="match status" value="1"/>
</dbReference>
<dbReference type="PANTHER" id="PTHR15228">
    <property type="entry name" value="SPERMATHECAL PHYSIOLOGY VARIANT"/>
    <property type="match status" value="1"/>
</dbReference>
<dbReference type="SMART" id="SM00324">
    <property type="entry name" value="RhoGAP"/>
    <property type="match status" value="1"/>
</dbReference>
<sequence>MTVELLADVNGLSTVLSHLQTYLLGTASPTRSRASLILVEQVLVTLAECVTTFSELEDVLGTSKHDAEMDVLNRMKWATKESKVAVIQRRLQSNKSSLTLMLTVLQCKSMEEAESAMTRLCDLVEQVLASNQDMSRRLRNMDDKPVHIPNSPGPGPEDDATTSSSGTITPPPPGLPPDRLPDNVQRSKFGFVFEEDLFASRVYRKPLFSDSRLSLVTSAARTTASSVLSALSLTDVSNISILAVPVYAHEISNQDRYTFGDFSWEPSNMLATPSQQTAIQSQKNALKANRWEGFANAVWRRRLDKASNLGPSQEPIKTLLGVSLAEGIKYANVVIYYTSNKNEDILFGYVPVYIAKVAIFLKERGSEVENIFCISGSPLRVQTLQDSFDMPPKYGKNLDWSGYTVHDAASIMLRFLYQLPEPVIPLERYEAFLNPLKVYDQEDWHWSRVPLASLELIIHEYTRRIDLLPEVSRDLLLYLLDVFGVIASYSESNKMTASRIAKAFQPVILSPVKAGGHFIIDDISSELTQSVLTFLIDFQDGWID</sequence>
<feature type="region of interest" description="Disordered" evidence="2">
    <location>
        <begin position="137"/>
        <end position="181"/>
    </location>
</feature>
<protein>
    <recommendedName>
        <fullName evidence="3">Rho-GAP domain-containing protein</fullName>
    </recommendedName>
</protein>
<dbReference type="PROSITE" id="PS50238">
    <property type="entry name" value="RHOGAP"/>
    <property type="match status" value="1"/>
</dbReference>
<reference evidence="4" key="1">
    <citation type="submission" date="2023-03" db="EMBL/GenBank/DDBJ databases">
        <title>Complete genome of Cladonia borealis.</title>
        <authorList>
            <person name="Park H."/>
        </authorList>
    </citation>
    <scope>NUCLEOTIDE SEQUENCE</scope>
    <source>
        <strain evidence="4">ANT050790</strain>
    </source>
</reference>
<evidence type="ECO:0000259" key="3">
    <source>
        <dbReference type="PROSITE" id="PS50238"/>
    </source>
</evidence>
<feature type="domain" description="Rho-GAP" evidence="3">
    <location>
        <begin position="340"/>
        <end position="543"/>
    </location>
</feature>
<feature type="compositionally biased region" description="Basic and acidic residues" evidence="2">
    <location>
        <begin position="137"/>
        <end position="146"/>
    </location>
</feature>
<dbReference type="InterPro" id="IPR051025">
    <property type="entry name" value="RhoGAP"/>
</dbReference>
<accession>A0AA39VA04</accession>
<dbReference type="PANTHER" id="PTHR15228:SF25">
    <property type="entry name" value="F-BAR DOMAIN-CONTAINING PROTEIN"/>
    <property type="match status" value="1"/>
</dbReference>
<dbReference type="InterPro" id="IPR000198">
    <property type="entry name" value="RhoGAP_dom"/>
</dbReference>
<dbReference type="GO" id="GO:0005096">
    <property type="term" value="F:GTPase activator activity"/>
    <property type="evidence" value="ECO:0007669"/>
    <property type="project" value="UniProtKB-KW"/>
</dbReference>
<feature type="compositionally biased region" description="Pro residues" evidence="2">
    <location>
        <begin position="169"/>
        <end position="178"/>
    </location>
</feature>
<evidence type="ECO:0000256" key="2">
    <source>
        <dbReference type="SAM" id="MobiDB-lite"/>
    </source>
</evidence>